<dbReference type="PANTHER" id="PTHR22708">
    <property type="entry name" value="LEUCINE-RICH REPEAT-CONTAINING PROTEIN 56"/>
    <property type="match status" value="1"/>
</dbReference>
<dbReference type="Ensembl" id="ENSSDUT00000026683.1">
    <property type="protein sequence ID" value="ENSSDUP00000026213.1"/>
    <property type="gene ID" value="ENSSDUG00000019013.1"/>
</dbReference>
<feature type="compositionally biased region" description="Basic and acidic residues" evidence="1">
    <location>
        <begin position="449"/>
        <end position="462"/>
    </location>
</feature>
<feature type="compositionally biased region" description="Acidic residues" evidence="1">
    <location>
        <begin position="432"/>
        <end position="443"/>
    </location>
</feature>
<dbReference type="GeneTree" id="ENSGT00390000001545"/>
<feature type="region of interest" description="Disordered" evidence="1">
    <location>
        <begin position="423"/>
        <end position="471"/>
    </location>
</feature>
<evidence type="ECO:0000313" key="2">
    <source>
        <dbReference type="Ensembl" id="ENSSDUP00000026213.1"/>
    </source>
</evidence>
<evidence type="ECO:0000313" key="3">
    <source>
        <dbReference type="Proteomes" id="UP000261420"/>
    </source>
</evidence>
<name>A0A3B4V633_SERDU</name>
<dbReference type="SUPFAM" id="SSF52058">
    <property type="entry name" value="L domain-like"/>
    <property type="match status" value="1"/>
</dbReference>
<reference evidence="2" key="2">
    <citation type="submission" date="2025-09" db="UniProtKB">
        <authorList>
            <consortium name="Ensembl"/>
        </authorList>
    </citation>
    <scope>IDENTIFICATION</scope>
</reference>
<proteinExistence type="predicted"/>
<dbReference type="Proteomes" id="UP000261420">
    <property type="component" value="Unplaced"/>
</dbReference>
<dbReference type="STRING" id="41447.ENSSDUP00000026213"/>
<protein>
    <submittedName>
        <fullName evidence="2">Leucine rich repeat containing 56</fullName>
    </submittedName>
</protein>
<dbReference type="Gene3D" id="3.80.10.10">
    <property type="entry name" value="Ribonuclease Inhibitor"/>
    <property type="match status" value="1"/>
</dbReference>
<feature type="region of interest" description="Disordered" evidence="1">
    <location>
        <begin position="254"/>
        <end position="282"/>
    </location>
</feature>
<feature type="compositionally biased region" description="Low complexity" evidence="1">
    <location>
        <begin position="495"/>
        <end position="513"/>
    </location>
</feature>
<dbReference type="InterPro" id="IPR032675">
    <property type="entry name" value="LRR_dom_sf"/>
</dbReference>
<keyword evidence="3" id="KW-1185">Reference proteome</keyword>
<reference evidence="2" key="1">
    <citation type="submission" date="2025-08" db="UniProtKB">
        <authorList>
            <consortium name="Ensembl"/>
        </authorList>
    </citation>
    <scope>IDENTIFICATION</scope>
</reference>
<evidence type="ECO:0000256" key="1">
    <source>
        <dbReference type="SAM" id="MobiDB-lite"/>
    </source>
</evidence>
<dbReference type="InterPro" id="IPR040091">
    <property type="entry name" value="LRRC56"/>
</dbReference>
<dbReference type="AlphaFoldDB" id="A0A3B4V633"/>
<feature type="compositionally biased region" description="Low complexity" evidence="1">
    <location>
        <begin position="273"/>
        <end position="282"/>
    </location>
</feature>
<organism evidence="2 3">
    <name type="scientific">Seriola dumerili</name>
    <name type="common">Greater amberjack</name>
    <name type="synonym">Caranx dumerili</name>
    <dbReference type="NCBI Taxonomy" id="41447"/>
    <lineage>
        <taxon>Eukaryota</taxon>
        <taxon>Metazoa</taxon>
        <taxon>Chordata</taxon>
        <taxon>Craniata</taxon>
        <taxon>Vertebrata</taxon>
        <taxon>Euteleostomi</taxon>
        <taxon>Actinopterygii</taxon>
        <taxon>Neopterygii</taxon>
        <taxon>Teleostei</taxon>
        <taxon>Neoteleostei</taxon>
        <taxon>Acanthomorphata</taxon>
        <taxon>Carangaria</taxon>
        <taxon>Carangiformes</taxon>
        <taxon>Carangidae</taxon>
        <taxon>Seriola</taxon>
    </lineage>
</organism>
<feature type="region of interest" description="Disordered" evidence="1">
    <location>
        <begin position="495"/>
        <end position="557"/>
    </location>
</feature>
<accession>A0A3B4V633</accession>
<feature type="region of interest" description="Disordered" evidence="1">
    <location>
        <begin position="295"/>
        <end position="324"/>
    </location>
</feature>
<sequence>MSCCHGSVPQEVRPGTARVLVTDLSGSGLVNPTPATKACEDSETAVELYLSPERLKMLCGTRDLSHVTSLEICVDTQENTLGNFGAFLPKLAQLKMNKSMIMSVRDLGTTLSHLQVLWMSHCCLQDLDGISTFSSLKELYVAYNTVSDLSQVGMLENLQLLDLEGNDVDDLVQVQYLGLCGKLQTLTLEGNPVCVQPNPTATQTADYRYRAAVRELVPQLHYLDDVRVEEDGLSCSSTMGEDWAILRNSIRDRNSSQGATEDGETADSVCPYSRPSSARRPASSRSCVWPLLSAGSRPHTGSRPMSLTRPGVLSPPGSRPGSADSDLAAVEAETSIMTHGAGKILFCGNPVQAIRARREKLRTAPTRTIFTPCDLPIHIPEHTYDLEEPDARERGDVFAELRAWKEQHSRRLQAIETERLPQVLVIQHNDKEEEEGDDEEEDFGGMRNDSSDGEHGDEKHSDSLYTASSDSSFMSLSPDLYHREALSPDMAQLSLSSDTTLSPSPPVSATTASGSRNLQGIRARRLRLSQAKSEHSADSSGVGSSHRTGTTAGDTDRTLQKIQHVTRTCVPLLPQAAHIPSQPPTKAMGEGLVDSCADMDLSILQSGDKHLHTPQMSKLLDRPVITRPHTARAALQKHHQHHILQPCRGSSHPD</sequence>
<dbReference type="PANTHER" id="PTHR22708:SF0">
    <property type="entry name" value="LEUCINE-RICH REPEAT-CONTAINING PROTEIN 56"/>
    <property type="match status" value="1"/>
</dbReference>